<accession>A0AAW1JG59</accession>
<evidence type="ECO:0000313" key="2">
    <source>
        <dbReference type="Proteomes" id="UP001458880"/>
    </source>
</evidence>
<protein>
    <submittedName>
        <fullName evidence="1">Uncharacterized protein</fullName>
    </submittedName>
</protein>
<evidence type="ECO:0000313" key="1">
    <source>
        <dbReference type="EMBL" id="KAK9702404.1"/>
    </source>
</evidence>
<proteinExistence type="predicted"/>
<reference evidence="1 2" key="1">
    <citation type="journal article" date="2024" name="BMC Genomics">
        <title>De novo assembly and annotation of Popillia japonica's genome with initial clues to its potential as an invasive pest.</title>
        <authorList>
            <person name="Cucini C."/>
            <person name="Boschi S."/>
            <person name="Funari R."/>
            <person name="Cardaioli E."/>
            <person name="Iannotti N."/>
            <person name="Marturano G."/>
            <person name="Paoli F."/>
            <person name="Bruttini M."/>
            <person name="Carapelli A."/>
            <person name="Frati F."/>
            <person name="Nardi F."/>
        </authorList>
    </citation>
    <scope>NUCLEOTIDE SEQUENCE [LARGE SCALE GENOMIC DNA]</scope>
    <source>
        <strain evidence="1">DMR45628</strain>
    </source>
</reference>
<comment type="caution">
    <text evidence="1">The sequence shown here is derived from an EMBL/GenBank/DDBJ whole genome shotgun (WGS) entry which is preliminary data.</text>
</comment>
<name>A0AAW1JG59_POPJA</name>
<dbReference type="Proteomes" id="UP001458880">
    <property type="component" value="Unassembled WGS sequence"/>
</dbReference>
<organism evidence="1 2">
    <name type="scientific">Popillia japonica</name>
    <name type="common">Japanese beetle</name>
    <dbReference type="NCBI Taxonomy" id="7064"/>
    <lineage>
        <taxon>Eukaryota</taxon>
        <taxon>Metazoa</taxon>
        <taxon>Ecdysozoa</taxon>
        <taxon>Arthropoda</taxon>
        <taxon>Hexapoda</taxon>
        <taxon>Insecta</taxon>
        <taxon>Pterygota</taxon>
        <taxon>Neoptera</taxon>
        <taxon>Endopterygota</taxon>
        <taxon>Coleoptera</taxon>
        <taxon>Polyphaga</taxon>
        <taxon>Scarabaeiformia</taxon>
        <taxon>Scarabaeidae</taxon>
        <taxon>Rutelinae</taxon>
        <taxon>Popillia</taxon>
    </lineage>
</organism>
<gene>
    <name evidence="1" type="ORF">QE152_g29984</name>
</gene>
<dbReference type="AlphaFoldDB" id="A0AAW1JG59"/>
<dbReference type="EMBL" id="JASPKY010000393">
    <property type="protein sequence ID" value="KAK9702404.1"/>
    <property type="molecule type" value="Genomic_DNA"/>
</dbReference>
<keyword evidence="2" id="KW-1185">Reference proteome</keyword>
<sequence length="87" mass="9900">MEELEAYENGAFARPVPVLPVAAPKPKPPKRLTLRIRRLRPVPVLPVAAPKPKPPKRLTLRIRRLRLLSAVRFAEGEYFVLCGRVVR</sequence>